<feature type="compositionally biased region" description="Polar residues" evidence="3">
    <location>
        <begin position="375"/>
        <end position="393"/>
    </location>
</feature>
<name>A0A182PGS8_9DIPT</name>
<dbReference type="PANTHER" id="PTHR13275:SF4">
    <property type="entry name" value="VACUOLAR PROTEIN SORTING-ASSOCIATED PROTEIN 72 HOMOLOG"/>
    <property type="match status" value="1"/>
</dbReference>
<organism evidence="5 6">
    <name type="scientific">Anopheles epiroticus</name>
    <dbReference type="NCBI Taxonomy" id="199890"/>
    <lineage>
        <taxon>Eukaryota</taxon>
        <taxon>Metazoa</taxon>
        <taxon>Ecdysozoa</taxon>
        <taxon>Arthropoda</taxon>
        <taxon>Hexapoda</taxon>
        <taxon>Insecta</taxon>
        <taxon>Pterygota</taxon>
        <taxon>Neoptera</taxon>
        <taxon>Endopterygota</taxon>
        <taxon>Diptera</taxon>
        <taxon>Nematocera</taxon>
        <taxon>Culicoidea</taxon>
        <taxon>Culicidae</taxon>
        <taxon>Anophelinae</taxon>
        <taxon>Anopheles</taxon>
    </lineage>
</organism>
<comment type="similarity">
    <text evidence="1">Belongs to the VPS72/YL1 family.</text>
</comment>
<sequence>MAASRERRSNAGRRMATLLNEEEEDEFYKTSYGGFSETADDGDYVQKNDDEEDIVDSDFSIDEDDEPISDVDEEAAKGSKRRKVGTVTKAYREPAPKKQAAVAKTKEPKPKPERQSTLRKRPKFTVIDSGRKSFRKSTAAKTAATQSRLKQRFEAERKRTRVIRTEEYIPTQEELLEEAEITERENLKSLERFRRMELEKQKIRPTKKKFTGPTIRYFSTAMPIIEEVLDSSAEMDPLSISDPMEPDENDKTAREKTAKRNKNKHTTLMEVTGQYERTFITFDNDIDNMVFDSYFPKPDTTRKHRQVCAVTRLPARYYDPITQLPYRNMQAFKILREAYYQQLEERGNADNPDVARWLEWRRKIKEYRVTAMKKLQNSKPATSGTSESSAKPNTTAVATTAAATTTTTAVSS</sequence>
<dbReference type="Pfam" id="PF08265">
    <property type="entry name" value="YL1_C"/>
    <property type="match status" value="1"/>
</dbReference>
<dbReference type="VEuPathDB" id="VectorBase:AEPI006137"/>
<keyword evidence="6" id="KW-1185">Reference proteome</keyword>
<feature type="region of interest" description="Disordered" evidence="3">
    <location>
        <begin position="236"/>
        <end position="261"/>
    </location>
</feature>
<protein>
    <recommendedName>
        <fullName evidence="2">Vacuolar protein sorting-associated protein 72 homolog</fullName>
    </recommendedName>
</protein>
<dbReference type="SMART" id="SM00993">
    <property type="entry name" value="YL1_C"/>
    <property type="match status" value="1"/>
</dbReference>
<feature type="domain" description="Vps72/YL1 C-terminal" evidence="4">
    <location>
        <begin position="306"/>
        <end position="335"/>
    </location>
</feature>
<proteinExistence type="inferred from homology"/>
<feature type="compositionally biased region" description="Basic and acidic residues" evidence="3">
    <location>
        <begin position="104"/>
        <end position="116"/>
    </location>
</feature>
<reference evidence="6" key="1">
    <citation type="submission" date="2013-03" db="EMBL/GenBank/DDBJ databases">
        <title>The Genome Sequence of Anopheles epiroticus epiroticus2.</title>
        <authorList>
            <consortium name="The Broad Institute Genomics Platform"/>
            <person name="Neafsey D.E."/>
            <person name="Howell P."/>
            <person name="Walker B."/>
            <person name="Young S.K."/>
            <person name="Zeng Q."/>
            <person name="Gargeya S."/>
            <person name="Fitzgerald M."/>
            <person name="Haas B."/>
            <person name="Abouelleil A."/>
            <person name="Allen A.W."/>
            <person name="Alvarado L."/>
            <person name="Arachchi H.M."/>
            <person name="Berlin A.M."/>
            <person name="Chapman S.B."/>
            <person name="Gainer-Dewar J."/>
            <person name="Goldberg J."/>
            <person name="Griggs A."/>
            <person name="Gujja S."/>
            <person name="Hansen M."/>
            <person name="Howarth C."/>
            <person name="Imamovic A."/>
            <person name="Ireland A."/>
            <person name="Larimer J."/>
            <person name="McCowan C."/>
            <person name="Murphy C."/>
            <person name="Pearson M."/>
            <person name="Poon T.W."/>
            <person name="Priest M."/>
            <person name="Roberts A."/>
            <person name="Saif S."/>
            <person name="Shea T."/>
            <person name="Sisk P."/>
            <person name="Sykes S."/>
            <person name="Wortman J."/>
            <person name="Nusbaum C."/>
            <person name="Birren B."/>
        </authorList>
    </citation>
    <scope>NUCLEOTIDE SEQUENCE [LARGE SCALE GENOMIC DNA]</scope>
    <source>
        <strain evidence="6">Epiroticus2</strain>
    </source>
</reference>
<evidence type="ECO:0000256" key="3">
    <source>
        <dbReference type="SAM" id="MobiDB-lite"/>
    </source>
</evidence>
<feature type="compositionally biased region" description="Basic and acidic residues" evidence="3">
    <location>
        <begin position="249"/>
        <end position="258"/>
    </location>
</feature>
<dbReference type="EnsemblMetazoa" id="AEPI006137-RA">
    <property type="protein sequence ID" value="AEPI006137-PA"/>
    <property type="gene ID" value="AEPI006137"/>
</dbReference>
<dbReference type="Proteomes" id="UP000075885">
    <property type="component" value="Unassembled WGS sequence"/>
</dbReference>
<evidence type="ECO:0000313" key="6">
    <source>
        <dbReference type="Proteomes" id="UP000075885"/>
    </source>
</evidence>
<dbReference type="PANTHER" id="PTHR13275">
    <property type="entry name" value="YL-1 PROTEIN TRANSCRIPTION FACTOR-LIKE 1"/>
    <property type="match status" value="1"/>
</dbReference>
<dbReference type="AlphaFoldDB" id="A0A182PGS8"/>
<dbReference type="InterPro" id="IPR013272">
    <property type="entry name" value="Vps72/YL1_C"/>
</dbReference>
<dbReference type="Pfam" id="PF05764">
    <property type="entry name" value="YL1"/>
    <property type="match status" value="1"/>
</dbReference>
<feature type="compositionally biased region" description="Low complexity" evidence="3">
    <location>
        <begin position="394"/>
        <end position="412"/>
    </location>
</feature>
<feature type="region of interest" description="Disordered" evidence="3">
    <location>
        <begin position="1"/>
        <end position="152"/>
    </location>
</feature>
<evidence type="ECO:0000256" key="2">
    <source>
        <dbReference type="ARBA" id="ARBA00020000"/>
    </source>
</evidence>
<reference evidence="5" key="2">
    <citation type="submission" date="2020-05" db="UniProtKB">
        <authorList>
            <consortium name="EnsemblMetazoa"/>
        </authorList>
    </citation>
    <scope>IDENTIFICATION</scope>
    <source>
        <strain evidence="5">Epiroticus2</strain>
    </source>
</reference>
<dbReference type="STRING" id="199890.A0A182PGS8"/>
<dbReference type="InterPro" id="IPR046757">
    <property type="entry name" value="YL1_N"/>
</dbReference>
<feature type="region of interest" description="Disordered" evidence="3">
    <location>
        <begin position="374"/>
        <end position="412"/>
    </location>
</feature>
<accession>A0A182PGS8</accession>
<dbReference type="GO" id="GO:0005634">
    <property type="term" value="C:nucleus"/>
    <property type="evidence" value="ECO:0007669"/>
    <property type="project" value="TreeGrafter"/>
</dbReference>
<feature type="compositionally biased region" description="Acidic residues" evidence="3">
    <location>
        <begin position="38"/>
        <end position="73"/>
    </location>
</feature>
<evidence type="ECO:0000259" key="4">
    <source>
        <dbReference type="SMART" id="SM00993"/>
    </source>
</evidence>
<feature type="compositionally biased region" description="Low complexity" evidence="3">
    <location>
        <begin position="136"/>
        <end position="147"/>
    </location>
</feature>
<evidence type="ECO:0000256" key="1">
    <source>
        <dbReference type="ARBA" id="ARBA00006832"/>
    </source>
</evidence>
<evidence type="ECO:0000313" key="5">
    <source>
        <dbReference type="EnsemblMetazoa" id="AEPI006137-PA"/>
    </source>
</evidence>